<dbReference type="EMBL" id="FNPR01000001">
    <property type="protein sequence ID" value="SDY14612.1"/>
    <property type="molecule type" value="Genomic_DNA"/>
</dbReference>
<dbReference type="InterPro" id="IPR037185">
    <property type="entry name" value="EmrE-like"/>
</dbReference>
<gene>
    <name evidence="3" type="ORF">SAMN05444486_101425</name>
</gene>
<feature type="transmembrane region" description="Helical" evidence="1">
    <location>
        <begin position="290"/>
        <end position="308"/>
    </location>
</feature>
<dbReference type="Proteomes" id="UP000199026">
    <property type="component" value="Unassembled WGS sequence"/>
</dbReference>
<organism evidence="3 4">
    <name type="scientific">Lentibacter algarum</name>
    <dbReference type="NCBI Taxonomy" id="576131"/>
    <lineage>
        <taxon>Bacteria</taxon>
        <taxon>Pseudomonadati</taxon>
        <taxon>Pseudomonadota</taxon>
        <taxon>Alphaproteobacteria</taxon>
        <taxon>Rhodobacterales</taxon>
        <taxon>Roseobacteraceae</taxon>
        <taxon>Lentibacter</taxon>
    </lineage>
</organism>
<feature type="transmembrane region" description="Helical" evidence="1">
    <location>
        <begin position="266"/>
        <end position="284"/>
    </location>
</feature>
<dbReference type="RefSeq" id="WP_089887456.1">
    <property type="nucleotide sequence ID" value="NZ_CALJFH010000016.1"/>
</dbReference>
<feature type="transmembrane region" description="Helical" evidence="1">
    <location>
        <begin position="75"/>
        <end position="95"/>
    </location>
</feature>
<evidence type="ECO:0000313" key="4">
    <source>
        <dbReference type="Proteomes" id="UP000199026"/>
    </source>
</evidence>
<dbReference type="PANTHER" id="PTHR22911:SF103">
    <property type="entry name" value="BLR2811 PROTEIN"/>
    <property type="match status" value="1"/>
</dbReference>
<protein>
    <submittedName>
        <fullName evidence="3">S-adenosylmethionine uptake transporter</fullName>
    </submittedName>
</protein>
<dbReference type="GeneID" id="78123230"/>
<feature type="transmembrane region" description="Helical" evidence="1">
    <location>
        <begin position="237"/>
        <end position="254"/>
    </location>
</feature>
<proteinExistence type="predicted"/>
<feature type="transmembrane region" description="Helical" evidence="1">
    <location>
        <begin position="156"/>
        <end position="175"/>
    </location>
</feature>
<feature type="transmembrane region" description="Helical" evidence="1">
    <location>
        <begin position="12"/>
        <end position="36"/>
    </location>
</feature>
<dbReference type="OrthoDB" id="9812899at2"/>
<keyword evidence="1" id="KW-0472">Membrane</keyword>
<feature type="transmembrane region" description="Helical" evidence="1">
    <location>
        <begin position="126"/>
        <end position="144"/>
    </location>
</feature>
<dbReference type="PANTHER" id="PTHR22911">
    <property type="entry name" value="ACYL-MALONYL CONDENSING ENZYME-RELATED"/>
    <property type="match status" value="1"/>
</dbReference>
<evidence type="ECO:0000259" key="2">
    <source>
        <dbReference type="Pfam" id="PF00892"/>
    </source>
</evidence>
<dbReference type="Pfam" id="PF00892">
    <property type="entry name" value="EamA"/>
    <property type="match status" value="1"/>
</dbReference>
<dbReference type="STRING" id="576131.SAMN05444486_101425"/>
<accession>A0A1H3HGM2</accession>
<keyword evidence="1" id="KW-1133">Transmembrane helix</keyword>
<reference evidence="3 4" key="1">
    <citation type="submission" date="2016-10" db="EMBL/GenBank/DDBJ databases">
        <authorList>
            <person name="de Groot N.N."/>
        </authorList>
    </citation>
    <scope>NUCLEOTIDE SEQUENCE [LARGE SCALE GENOMIC DNA]</scope>
    <source>
        <strain evidence="3 4">DSM 24677</strain>
    </source>
</reference>
<feature type="domain" description="EamA" evidence="2">
    <location>
        <begin position="10"/>
        <end position="142"/>
    </location>
</feature>
<keyword evidence="4" id="KW-1185">Reference proteome</keyword>
<feature type="transmembrane region" description="Helical" evidence="1">
    <location>
        <begin position="101"/>
        <end position="119"/>
    </location>
</feature>
<dbReference type="GO" id="GO:0016020">
    <property type="term" value="C:membrane"/>
    <property type="evidence" value="ECO:0007669"/>
    <property type="project" value="InterPro"/>
</dbReference>
<feature type="transmembrane region" description="Helical" evidence="1">
    <location>
        <begin position="42"/>
        <end position="63"/>
    </location>
</feature>
<dbReference type="SUPFAM" id="SSF103481">
    <property type="entry name" value="Multidrug resistance efflux transporter EmrE"/>
    <property type="match status" value="2"/>
</dbReference>
<name>A0A1H3HGM2_9RHOB</name>
<evidence type="ECO:0000256" key="1">
    <source>
        <dbReference type="SAM" id="Phobius"/>
    </source>
</evidence>
<evidence type="ECO:0000313" key="3">
    <source>
        <dbReference type="EMBL" id="SDY14612.1"/>
    </source>
</evidence>
<feature type="transmembrane region" description="Helical" evidence="1">
    <location>
        <begin position="187"/>
        <end position="207"/>
    </location>
</feature>
<dbReference type="AlphaFoldDB" id="A0A1H3HGM2"/>
<dbReference type="InterPro" id="IPR000620">
    <property type="entry name" value="EamA_dom"/>
</dbReference>
<sequence>MTEALNRPAAGILFVIAGILAISVNDLLIKLLSGGYPLHEMVFIRSGIGICFSLVLVQLEGGWQILKTKTPGLHLLRGGLVVVSNLSYFAALAVLPLADATALFFVAPLMITLLSIPILGEKVGPWRMGAVVVGFGGVILMMQAWRGESAPADVHWLILVLPMFSALTYALNQLMTRKLGVASKASAMAVYIQAMFILVSLGFFLVAGDGRFAQDASNESIIFLLRAWVWPEGPDRWLFLGLGLNSAIIGYSLGQAYRLASAATVAPFEYLGLPLAVFWGWVIWAEFPAPLVLAGIALIMGSGLFVFLRERIKSRPMIKKRVHRRY</sequence>
<keyword evidence="1" id="KW-0812">Transmembrane</keyword>